<name>A0A2A9NHU4_9AGAR</name>
<dbReference type="InterPro" id="IPR058519">
    <property type="entry name" value="DUF8206"/>
</dbReference>
<protein>
    <submittedName>
        <fullName evidence="5">Uncharacterized protein</fullName>
    </submittedName>
</protein>
<proteinExistence type="predicted"/>
<feature type="compositionally biased region" description="Polar residues" evidence="2">
    <location>
        <begin position="8"/>
        <end position="22"/>
    </location>
</feature>
<dbReference type="InterPro" id="IPR025662">
    <property type="entry name" value="Sigma_54_int_dom_ATP-bd_1"/>
</dbReference>
<dbReference type="PANTHER" id="PTHR32046">
    <property type="entry name" value="G DOMAIN-CONTAINING PROTEIN"/>
    <property type="match status" value="1"/>
</dbReference>
<dbReference type="InterPro" id="IPR006703">
    <property type="entry name" value="G_AIG1"/>
</dbReference>
<feature type="region of interest" description="Disordered" evidence="2">
    <location>
        <begin position="1"/>
        <end position="22"/>
    </location>
</feature>
<organism evidence="5 6">
    <name type="scientific">Amanita thiersii Skay4041</name>
    <dbReference type="NCBI Taxonomy" id="703135"/>
    <lineage>
        <taxon>Eukaryota</taxon>
        <taxon>Fungi</taxon>
        <taxon>Dikarya</taxon>
        <taxon>Basidiomycota</taxon>
        <taxon>Agaricomycotina</taxon>
        <taxon>Agaricomycetes</taxon>
        <taxon>Agaricomycetidae</taxon>
        <taxon>Agaricales</taxon>
        <taxon>Pluteineae</taxon>
        <taxon>Amanitaceae</taxon>
        <taxon>Amanita</taxon>
    </lineage>
</organism>
<dbReference type="Gene3D" id="3.40.50.300">
    <property type="entry name" value="P-loop containing nucleotide triphosphate hydrolases"/>
    <property type="match status" value="1"/>
</dbReference>
<dbReference type="STRING" id="703135.A0A2A9NHU4"/>
<dbReference type="OrthoDB" id="2611327at2759"/>
<dbReference type="Proteomes" id="UP000242287">
    <property type="component" value="Unassembled WGS sequence"/>
</dbReference>
<dbReference type="Pfam" id="PF26633">
    <property type="entry name" value="DUF8206"/>
    <property type="match status" value="1"/>
</dbReference>
<sequence length="459" mass="50966">MEDIQKPDFNQSNTESLSQGVIQSKSQRTEYTILLVGETGTGKTSLLSLIANILAGRTPIDYSLCHDNDNEAGSSAKHSQTHSAKLYEFESRNGIKVRILDTPGLADTRGIQQDELHKASIAKAIQNNIATINGVIILANGTLPRLGAATDYALSTLSGIFPHSLVHNIGLLFTNVSSPLSWNFDQNSLPDALRNNDNQFLIDNPLAMWKRLRELNGNGHSIPRNILVQMEDTVMDGHRKALNVLGQLFDWLDRLEPQPTQDIMILYQQSQAIDQRISDALARTSQLTDKKKRLKELIELAKGSLFSPTPSHNTLCSHPDCYSNCHISCGLEFTLAPAALRGCLAMSGETCKQCGHSYLDHRHYNVEWQQEDDVQKSVDTLARRNCLAEVGELTQSYAKLSLSGSFAGQIKKSVRLIEVNLEAMRHNKADLKSIEKVEKSLEHMKDKLIVETAAGNLWE</sequence>
<evidence type="ECO:0000259" key="4">
    <source>
        <dbReference type="Pfam" id="PF26633"/>
    </source>
</evidence>
<keyword evidence="1" id="KW-0547">Nucleotide-binding</keyword>
<evidence type="ECO:0000313" key="6">
    <source>
        <dbReference type="Proteomes" id="UP000242287"/>
    </source>
</evidence>
<evidence type="ECO:0000313" key="5">
    <source>
        <dbReference type="EMBL" id="PFH47861.1"/>
    </source>
</evidence>
<dbReference type="PANTHER" id="PTHR32046:SF12">
    <property type="entry name" value="AIG1-TYPE G DOMAIN-CONTAINING PROTEIN"/>
    <property type="match status" value="1"/>
</dbReference>
<evidence type="ECO:0000256" key="2">
    <source>
        <dbReference type="SAM" id="MobiDB-lite"/>
    </source>
</evidence>
<dbReference type="GO" id="GO:0005525">
    <property type="term" value="F:GTP binding"/>
    <property type="evidence" value="ECO:0007669"/>
    <property type="project" value="InterPro"/>
</dbReference>
<dbReference type="Pfam" id="PF04548">
    <property type="entry name" value="AIG1"/>
    <property type="match status" value="1"/>
</dbReference>
<accession>A0A2A9NHU4</accession>
<dbReference type="CDD" id="cd00882">
    <property type="entry name" value="Ras_like_GTPase"/>
    <property type="match status" value="1"/>
</dbReference>
<evidence type="ECO:0000256" key="1">
    <source>
        <dbReference type="ARBA" id="ARBA00022741"/>
    </source>
</evidence>
<feature type="domain" description="DUF8206" evidence="4">
    <location>
        <begin position="320"/>
        <end position="366"/>
    </location>
</feature>
<feature type="domain" description="AIG1-type G" evidence="3">
    <location>
        <begin position="32"/>
        <end position="201"/>
    </location>
</feature>
<dbReference type="AlphaFoldDB" id="A0A2A9NHU4"/>
<reference evidence="5 6" key="1">
    <citation type="submission" date="2014-02" db="EMBL/GenBank/DDBJ databases">
        <title>Transposable element dynamics among asymbiotic and ectomycorrhizal Amanita fungi.</title>
        <authorList>
            <consortium name="DOE Joint Genome Institute"/>
            <person name="Hess J."/>
            <person name="Skrede I."/>
            <person name="Wolfe B."/>
            <person name="LaButti K."/>
            <person name="Ohm R.A."/>
            <person name="Grigoriev I.V."/>
            <person name="Pringle A."/>
        </authorList>
    </citation>
    <scope>NUCLEOTIDE SEQUENCE [LARGE SCALE GENOMIC DNA]</scope>
    <source>
        <strain evidence="5 6">SKay4041</strain>
    </source>
</reference>
<dbReference type="SUPFAM" id="SSF52540">
    <property type="entry name" value="P-loop containing nucleoside triphosphate hydrolases"/>
    <property type="match status" value="2"/>
</dbReference>
<evidence type="ECO:0000259" key="3">
    <source>
        <dbReference type="Pfam" id="PF04548"/>
    </source>
</evidence>
<gene>
    <name evidence="5" type="ORF">AMATHDRAFT_76995</name>
</gene>
<dbReference type="PROSITE" id="PS00675">
    <property type="entry name" value="SIGMA54_INTERACT_1"/>
    <property type="match status" value="1"/>
</dbReference>
<dbReference type="EMBL" id="KZ302087">
    <property type="protein sequence ID" value="PFH47861.1"/>
    <property type="molecule type" value="Genomic_DNA"/>
</dbReference>
<dbReference type="InterPro" id="IPR027417">
    <property type="entry name" value="P-loop_NTPase"/>
</dbReference>
<keyword evidence="6" id="KW-1185">Reference proteome</keyword>